<dbReference type="STRING" id="1298598.JCM21714_2984"/>
<dbReference type="AlphaFoldDB" id="W4VM20"/>
<dbReference type="eggNOG" id="COG4853">
    <property type="taxonomic scope" value="Bacteria"/>
</dbReference>
<proteinExistence type="predicted"/>
<dbReference type="Proteomes" id="UP000019102">
    <property type="component" value="Unassembled WGS sequence"/>
</dbReference>
<reference evidence="1 2" key="1">
    <citation type="journal article" date="2014" name="Genome Announc.">
        <title>Draft Genome Sequence of the Boron-Tolerant and Moderately Halotolerant Bacterium Gracilibacillus boraciitolerans JCM 21714T.</title>
        <authorList>
            <person name="Ahmed I."/>
            <person name="Oshima K."/>
            <person name="Suda W."/>
            <person name="Kitamura K."/>
            <person name="Iida T."/>
            <person name="Ohmori Y."/>
            <person name="Fujiwara T."/>
            <person name="Hattori M."/>
            <person name="Ohkuma M."/>
        </authorList>
    </citation>
    <scope>NUCLEOTIDE SEQUENCE [LARGE SCALE GENOMIC DNA]</scope>
    <source>
        <strain evidence="1 2">JCM 21714</strain>
    </source>
</reference>
<gene>
    <name evidence="1" type="ORF">JCM21714_2984</name>
</gene>
<evidence type="ECO:0000313" key="2">
    <source>
        <dbReference type="Proteomes" id="UP000019102"/>
    </source>
</evidence>
<name>W4VM20_9BACI</name>
<dbReference type="EMBL" id="BAVS01000016">
    <property type="protein sequence ID" value="GAE93873.1"/>
    <property type="molecule type" value="Genomic_DNA"/>
</dbReference>
<sequence>MRGNIVSGDEITEQVTLGYHNLLPLPNGVQVLAPTWEFEVNNNEFFYVNAIEGHYAKREMASFIEEMKLLIEEYFAVYSTAQIEATNEEWQEQDVENFVQQLLEKFEQKDGVE</sequence>
<dbReference type="OrthoDB" id="2388036at2"/>
<keyword evidence="2" id="KW-1185">Reference proteome</keyword>
<dbReference type="RefSeq" id="WP_052000524.1">
    <property type="nucleotide sequence ID" value="NZ_BAVS01000016.1"/>
</dbReference>
<comment type="caution">
    <text evidence="1">The sequence shown here is derived from an EMBL/GenBank/DDBJ whole genome shotgun (WGS) entry which is preliminary data.</text>
</comment>
<accession>W4VM20</accession>
<dbReference type="Gene3D" id="2.40.128.690">
    <property type="entry name" value="YycH protein, domain 3-like"/>
    <property type="match status" value="1"/>
</dbReference>
<organism evidence="1 2">
    <name type="scientific">Gracilibacillus boraciitolerans JCM 21714</name>
    <dbReference type="NCBI Taxonomy" id="1298598"/>
    <lineage>
        <taxon>Bacteria</taxon>
        <taxon>Bacillati</taxon>
        <taxon>Bacillota</taxon>
        <taxon>Bacilli</taxon>
        <taxon>Bacillales</taxon>
        <taxon>Bacillaceae</taxon>
        <taxon>Gracilibacillus</taxon>
    </lineage>
</organism>
<evidence type="ECO:0000313" key="1">
    <source>
        <dbReference type="EMBL" id="GAE93873.1"/>
    </source>
</evidence>
<protein>
    <submittedName>
        <fullName evidence="1">Uncharacterized protein</fullName>
    </submittedName>
</protein>